<dbReference type="AlphaFoldDB" id="A0A9N9RTC3"/>
<evidence type="ECO:0008006" key="4">
    <source>
        <dbReference type="Google" id="ProtNLM"/>
    </source>
</evidence>
<evidence type="ECO:0000313" key="2">
    <source>
        <dbReference type="EMBL" id="CAG9804619.1"/>
    </source>
</evidence>
<feature type="region of interest" description="Disordered" evidence="1">
    <location>
        <begin position="795"/>
        <end position="818"/>
    </location>
</feature>
<organism evidence="2 3">
    <name type="scientific">Chironomus riparius</name>
    <dbReference type="NCBI Taxonomy" id="315576"/>
    <lineage>
        <taxon>Eukaryota</taxon>
        <taxon>Metazoa</taxon>
        <taxon>Ecdysozoa</taxon>
        <taxon>Arthropoda</taxon>
        <taxon>Hexapoda</taxon>
        <taxon>Insecta</taxon>
        <taxon>Pterygota</taxon>
        <taxon>Neoptera</taxon>
        <taxon>Endopterygota</taxon>
        <taxon>Diptera</taxon>
        <taxon>Nematocera</taxon>
        <taxon>Chironomoidea</taxon>
        <taxon>Chironomidae</taxon>
        <taxon>Chironominae</taxon>
        <taxon>Chironomus</taxon>
    </lineage>
</organism>
<protein>
    <recommendedName>
        <fullName evidence="4">Transposase domain-containing protein</fullName>
    </recommendedName>
</protein>
<dbReference type="Proteomes" id="UP001153620">
    <property type="component" value="Chromosome 2"/>
</dbReference>
<keyword evidence="3" id="KW-1185">Reference proteome</keyword>
<feature type="compositionally biased region" description="Polar residues" evidence="1">
    <location>
        <begin position="835"/>
        <end position="857"/>
    </location>
</feature>
<dbReference type="PANTHER" id="PTHR33053">
    <property type="entry name" value="PROTEIN, PUTATIVE-RELATED"/>
    <property type="match status" value="1"/>
</dbReference>
<name>A0A9N9RTC3_9DIPT</name>
<gene>
    <name evidence="2" type="ORF">CHIRRI_LOCUS7502</name>
</gene>
<feature type="region of interest" description="Disordered" evidence="1">
    <location>
        <begin position="835"/>
        <end position="858"/>
    </location>
</feature>
<reference evidence="2" key="2">
    <citation type="submission" date="2022-10" db="EMBL/GenBank/DDBJ databases">
        <authorList>
            <consortium name="ENA_rothamsted_submissions"/>
            <consortium name="culmorum"/>
            <person name="King R."/>
        </authorList>
    </citation>
    <scope>NUCLEOTIDE SEQUENCE</scope>
</reference>
<sequence length="1070" mass="123683">MGRKKKIITALRKKSLQMKKSNFKKKYEKLKNRITINAEKFDENRQIVNHSDFFNINSGIDYNENCPISACPSVLSHLTCDENEKEFDDGTDHIKNCLRHVALKFNMQKSCVTSLLKGIGKVYPNLPKDYRSLLKTPRKTKTRKIVQGKYIHFDLLSTLKVLCPQSSKENIVVCDFFVDGVSFFADTRKKSFWVILGRYQGKIFPVGFFHGKKQPQDFNDFLKDVVGDINKLSQGFYIENNLYFLKVGNFCADTPAKAHICHTAHATGYNSCKHCHIEGYYSHRRMIFDEVGHRRRTNEELSAQTDVQHHRGKSILESELNLDMINQFPDDVLHIVYLGVFKKMLKRLFGQDKPELPRKCREAVSERMKTCNQFIVSEIHRKLRPLNEVGSYHGNECRNILLKLGPALFYGLIPYEYYRNFLLLHVGISILCDKELCLVENETANLILLKFINDSLNIYGITFATLTTHLLEHLSETVLDQKMPLDAFSCFPFESYLYDIKRCIHKKGKVIQQIHRRVIEKFSYDVDNGACVSHASEIKYIIRKNEYRSVFLDGKKFSTEGCRDRFILDRNNKIFVIMKIFKDDSKYPLFYCRQLGALENLYVKPIESSVLDIYKCQTKYCTFKLYKIPYNAVKYKMQGIPFDEFSMFAVVSGTLDDEVFVVPKSWIFEDDIKGICTFYPEKGKVKNLVMTSVEPENDWKVIAVSLLKDNIASYQLAHASMLTRTLYSNTASENEAKTKANRHKNAVKRYSSDEYDFNSFLSKKQRPSKAVTEISKDVKPKKVKSIQKPKLFVPKMDAKSSSNAASLPSSILPKKSSKPIVASSNEDMFATQQSDDYNSQEYRQSSSPKNHLSNKYGESSKGFTLRLSPHHSNVNISQIEKDQEVDLPGMNKDQFLILNQKLDDLTAVVMNLNSKFCKMTASANVDDEFSPEQIKSIKELNERENLLLKSPKDEDAKILKNNLIGYYYTKIRNRSSRGEDKYGLMASLCNLYFDKTLIPKLGWSTYDNRFVIKNFDGHFQLFFAIVNKNSPNIYTNVSEAAEQVQEYLRRFHETVNKAARELRRAQESNY</sequence>
<evidence type="ECO:0000256" key="1">
    <source>
        <dbReference type="SAM" id="MobiDB-lite"/>
    </source>
</evidence>
<proteinExistence type="predicted"/>
<accession>A0A9N9RTC3</accession>
<evidence type="ECO:0000313" key="3">
    <source>
        <dbReference type="Proteomes" id="UP001153620"/>
    </source>
</evidence>
<feature type="compositionally biased region" description="Low complexity" evidence="1">
    <location>
        <begin position="799"/>
        <end position="818"/>
    </location>
</feature>
<dbReference type="EMBL" id="OU895878">
    <property type="protein sequence ID" value="CAG9804619.1"/>
    <property type="molecule type" value="Genomic_DNA"/>
</dbReference>
<dbReference type="OrthoDB" id="7791141at2759"/>
<reference evidence="2" key="1">
    <citation type="submission" date="2022-01" db="EMBL/GenBank/DDBJ databases">
        <authorList>
            <person name="King R."/>
        </authorList>
    </citation>
    <scope>NUCLEOTIDE SEQUENCE</scope>
</reference>